<evidence type="ECO:0000313" key="16">
    <source>
        <dbReference type="Proteomes" id="UP001497623"/>
    </source>
</evidence>
<comment type="function">
    <text evidence="12">Accessory subunit of the mitochondrial membrane respiratory chain NADH dehydrogenase (Complex I), that is believed not to be involved in catalysis. Complex I functions in the transfer of electrons from NADH to the respiratory chain. The immediate electron acceptor for the enzyme is believed to be ubiquinone. Involved in the interferon/all-trans-retinoic acid (IFN/RA) induced cell death. This apoptotic activity is inhibited by interaction with viral IRF1. Prevents the transactivation of STAT3 target genes. May play a role in CARD15-mediated innate mucosal responses and serve to regulate intestinal epithelial cell responses to microbes.</text>
</comment>
<evidence type="ECO:0000313" key="15">
    <source>
        <dbReference type="EMBL" id="CAL4105074.1"/>
    </source>
</evidence>
<comment type="subcellular location">
    <subcellularLocation>
        <location evidence="1 14">Mitochondrion inner membrane</location>
        <topology evidence="1 14">Single-pass membrane protein</topology>
        <orientation evidence="1 14">Matrix side</orientation>
    </subcellularLocation>
</comment>
<keyword evidence="6 14" id="KW-0812">Transmembrane</keyword>
<keyword evidence="5 14" id="KW-0679">Respiratory chain</keyword>
<evidence type="ECO:0000256" key="8">
    <source>
        <dbReference type="ARBA" id="ARBA00022982"/>
    </source>
</evidence>
<keyword evidence="7 14" id="KW-0999">Mitochondrion inner membrane</keyword>
<evidence type="ECO:0000256" key="9">
    <source>
        <dbReference type="ARBA" id="ARBA00022989"/>
    </source>
</evidence>
<keyword evidence="16" id="KW-1185">Reference proteome</keyword>
<dbReference type="InterPro" id="IPR009346">
    <property type="entry name" value="GRIM-19"/>
</dbReference>
<dbReference type="GO" id="GO:0045271">
    <property type="term" value="C:respiratory chain complex I"/>
    <property type="evidence" value="ECO:0007669"/>
    <property type="project" value="UniProtKB-UniRule"/>
</dbReference>
<keyword evidence="8 14" id="KW-0249">Electron transport</keyword>
<protein>
    <recommendedName>
        <fullName evidence="3 14">NADH dehydrogenase [ubiquinone] 1 alpha subcomplex subunit 13</fullName>
    </recommendedName>
</protein>
<evidence type="ECO:0000256" key="3">
    <source>
        <dbReference type="ARBA" id="ARBA00018192"/>
    </source>
</evidence>
<evidence type="ECO:0000256" key="6">
    <source>
        <dbReference type="ARBA" id="ARBA00022692"/>
    </source>
</evidence>
<organism evidence="15 16">
    <name type="scientific">Meganyctiphanes norvegica</name>
    <name type="common">Northern krill</name>
    <name type="synonym">Thysanopoda norvegica</name>
    <dbReference type="NCBI Taxonomy" id="48144"/>
    <lineage>
        <taxon>Eukaryota</taxon>
        <taxon>Metazoa</taxon>
        <taxon>Ecdysozoa</taxon>
        <taxon>Arthropoda</taxon>
        <taxon>Crustacea</taxon>
        <taxon>Multicrustacea</taxon>
        <taxon>Malacostraca</taxon>
        <taxon>Eumalacostraca</taxon>
        <taxon>Eucarida</taxon>
        <taxon>Euphausiacea</taxon>
        <taxon>Euphausiidae</taxon>
        <taxon>Meganyctiphanes</taxon>
    </lineage>
</organism>
<evidence type="ECO:0000256" key="11">
    <source>
        <dbReference type="ARBA" id="ARBA00023136"/>
    </source>
</evidence>
<evidence type="ECO:0000256" key="2">
    <source>
        <dbReference type="ARBA" id="ARBA00007312"/>
    </source>
</evidence>
<dbReference type="AlphaFoldDB" id="A0AAV2QX13"/>
<proteinExistence type="inferred from homology"/>
<dbReference type="Proteomes" id="UP001497623">
    <property type="component" value="Unassembled WGS sequence"/>
</dbReference>
<evidence type="ECO:0000256" key="10">
    <source>
        <dbReference type="ARBA" id="ARBA00023128"/>
    </source>
</evidence>
<dbReference type="Pfam" id="PF06212">
    <property type="entry name" value="GRIM-19"/>
    <property type="match status" value="1"/>
</dbReference>
<accession>A0AAV2QX13</accession>
<comment type="caution">
    <text evidence="15">The sequence shown here is derived from an EMBL/GenBank/DDBJ whole genome shotgun (WGS) entry which is preliminary data.</text>
</comment>
<evidence type="ECO:0000256" key="4">
    <source>
        <dbReference type="ARBA" id="ARBA00022448"/>
    </source>
</evidence>
<reference evidence="15 16" key="1">
    <citation type="submission" date="2024-05" db="EMBL/GenBank/DDBJ databases">
        <authorList>
            <person name="Wallberg A."/>
        </authorList>
    </citation>
    <scope>NUCLEOTIDE SEQUENCE [LARGE SCALE GENOMIC DNA]</scope>
</reference>
<evidence type="ECO:0000256" key="12">
    <source>
        <dbReference type="ARBA" id="ARBA00045908"/>
    </source>
</evidence>
<keyword evidence="4 14" id="KW-0813">Transport</keyword>
<evidence type="ECO:0000256" key="5">
    <source>
        <dbReference type="ARBA" id="ARBA00022660"/>
    </source>
</evidence>
<dbReference type="PANTHER" id="PTHR12966">
    <property type="entry name" value="NADH DEHYDROGENASE UBIQUINONE 1 ALPHA SUBCOMPLEX SUBUNIT 13"/>
    <property type="match status" value="1"/>
</dbReference>
<evidence type="ECO:0000256" key="13">
    <source>
        <dbReference type="ARBA" id="ARBA00046797"/>
    </source>
</evidence>
<feature type="transmembrane region" description="Helical" evidence="14">
    <location>
        <begin position="31"/>
        <end position="50"/>
    </location>
</feature>
<keyword evidence="9 14" id="KW-1133">Transmembrane helix</keyword>
<evidence type="ECO:0000256" key="1">
    <source>
        <dbReference type="ARBA" id="ARBA00004298"/>
    </source>
</evidence>
<dbReference type="EMBL" id="CAXKWB010012652">
    <property type="protein sequence ID" value="CAL4105074.1"/>
    <property type="molecule type" value="Genomic_DNA"/>
</dbReference>
<evidence type="ECO:0000256" key="7">
    <source>
        <dbReference type="ARBA" id="ARBA00022792"/>
    </source>
</evidence>
<sequence>MAQAPTQDLPPKGGYAPINFKRIPARVLLSGYQMFAGFGVMTAAASYIYYRTYKSIRQEEIEMRSATLAIEPILTAERDREFLSQLHKNREEEAKLMQNVEGWEVGKLYGEPIYKTVKEDKFIDPIIQEFYVHGESYNFRRRALFSLWI</sequence>
<name>A0AAV2QX13_MEGNR</name>
<keyword evidence="10 14" id="KW-0496">Mitochondrion</keyword>
<evidence type="ECO:0000256" key="14">
    <source>
        <dbReference type="RuleBase" id="RU368034"/>
    </source>
</evidence>
<comment type="subunit">
    <text evidence="13">Complex I is composed of 45 different subunits. Interacts with CARD15, but not with CARD4. Interacts with STAT3, but not with STAT1, STAT2 and STAT5A. Interacts with OLFM4.</text>
</comment>
<comment type="function">
    <text evidence="14">Complex I functions in the transfer of electrons from NADH to the respiratory chain. Accessory subunit of the mitochondrial membrane respiratory chain NADH dehydrogenase (Complex I), that is believed not to be involved in catalysis.</text>
</comment>
<keyword evidence="11 14" id="KW-0472">Membrane</keyword>
<gene>
    <name evidence="15" type="ORF">MNOR_LOCUS17987</name>
</gene>
<comment type="similarity">
    <text evidence="2 14">Belongs to the complex I NDUFA13 subunit family.</text>
</comment>
<dbReference type="PANTHER" id="PTHR12966:SF0">
    <property type="entry name" value="NADH DEHYDROGENASE [UBIQUINONE] 1 ALPHA SUBCOMPLEX SUBUNIT 13"/>
    <property type="match status" value="1"/>
</dbReference>
<dbReference type="GO" id="GO:0005743">
    <property type="term" value="C:mitochondrial inner membrane"/>
    <property type="evidence" value="ECO:0007669"/>
    <property type="project" value="UniProtKB-SubCell"/>
</dbReference>